<evidence type="ECO:0000259" key="1">
    <source>
        <dbReference type="Pfam" id="PF09951"/>
    </source>
</evidence>
<gene>
    <name evidence="2" type="ORF">C4K68_12225</name>
</gene>
<protein>
    <submittedName>
        <fullName evidence="2">DUF2185 domain-containing protein</fullName>
    </submittedName>
</protein>
<dbReference type="Proteomes" id="UP000238196">
    <property type="component" value="Unassembled WGS sequence"/>
</dbReference>
<evidence type="ECO:0000313" key="2">
    <source>
        <dbReference type="EMBL" id="PPC77170.1"/>
    </source>
</evidence>
<dbReference type="Pfam" id="PF09951">
    <property type="entry name" value="Imm33"/>
    <property type="match status" value="1"/>
</dbReference>
<accession>A0A2S5KR14</accession>
<sequence>MTARGDETEKGQTKQGFLALVSRLCFGDEACPVRFMYKTVPAHLNDTGWRMYSGYEDEEMLHDAEAMVVYPIDALCSRDESLAGLLEYNAGTVWERAPGSDWQRVHDYKIPSDHVEVWISNDIVEAASKLADEDESKPVA</sequence>
<name>A0A2S5KR14_9PROT</name>
<comment type="caution">
    <text evidence="2">The sequence shown here is derived from an EMBL/GenBank/DDBJ whole genome shotgun (WGS) entry which is preliminary data.</text>
</comment>
<feature type="domain" description="Immunity protein Imm33" evidence="1">
    <location>
        <begin position="28"/>
        <end position="105"/>
    </location>
</feature>
<dbReference type="InterPro" id="IPR018689">
    <property type="entry name" value="Imm33_dom"/>
</dbReference>
<evidence type="ECO:0000313" key="3">
    <source>
        <dbReference type="Proteomes" id="UP000238196"/>
    </source>
</evidence>
<dbReference type="AlphaFoldDB" id="A0A2S5KR14"/>
<dbReference type="EMBL" id="PRLP01000035">
    <property type="protein sequence ID" value="PPC77170.1"/>
    <property type="molecule type" value="Genomic_DNA"/>
</dbReference>
<proteinExistence type="predicted"/>
<reference evidence="2 3" key="1">
    <citation type="submission" date="2018-02" db="EMBL/GenBank/DDBJ databases">
        <title>novel marine gammaproteobacteria from coastal saline agro ecosystem.</title>
        <authorList>
            <person name="Krishnan R."/>
            <person name="Ramesh Kumar N."/>
        </authorList>
    </citation>
    <scope>NUCLEOTIDE SEQUENCE [LARGE SCALE GENOMIC DNA]</scope>
    <source>
        <strain evidence="2 3">228</strain>
    </source>
</reference>
<dbReference type="OrthoDB" id="4827574at2"/>
<organism evidence="2 3">
    <name type="scientific">Proteobacteria bacterium 228</name>
    <dbReference type="NCBI Taxonomy" id="2083153"/>
    <lineage>
        <taxon>Bacteria</taxon>
        <taxon>Pseudomonadati</taxon>
        <taxon>Pseudomonadota</taxon>
    </lineage>
</organism>